<dbReference type="SMART" id="SM00369">
    <property type="entry name" value="LRR_TYP"/>
    <property type="match status" value="8"/>
</dbReference>
<reference evidence="8 9" key="1">
    <citation type="journal article" date="2016" name="Genome Biol. Evol.">
        <title>Gene Family Evolution Reflects Adaptation to Soil Environmental Stressors in the Genome of the Collembolan Orchesella cincta.</title>
        <authorList>
            <person name="Faddeeva-Vakhrusheva A."/>
            <person name="Derks M.F."/>
            <person name="Anvar S.Y."/>
            <person name="Agamennone V."/>
            <person name="Suring W."/>
            <person name="Smit S."/>
            <person name="van Straalen N.M."/>
            <person name="Roelofs D."/>
        </authorList>
    </citation>
    <scope>NUCLEOTIDE SEQUENCE [LARGE SCALE GENOMIC DNA]</scope>
    <source>
        <tissue evidence="8">Mixed pool</tissue>
    </source>
</reference>
<feature type="domain" description="LRRCT" evidence="7">
    <location>
        <begin position="378"/>
        <end position="435"/>
    </location>
</feature>
<keyword evidence="5" id="KW-0812">Transmembrane</keyword>
<dbReference type="PRINTS" id="PR00019">
    <property type="entry name" value="LEURICHRPT"/>
</dbReference>
<dbReference type="InterPro" id="IPR000483">
    <property type="entry name" value="Cys-rich_flank_reg_C"/>
</dbReference>
<evidence type="ECO:0000256" key="5">
    <source>
        <dbReference type="SAM" id="Phobius"/>
    </source>
</evidence>
<evidence type="ECO:0000256" key="4">
    <source>
        <dbReference type="SAM" id="MobiDB-lite"/>
    </source>
</evidence>
<proteinExistence type="predicted"/>
<feature type="transmembrane region" description="Helical" evidence="5">
    <location>
        <begin position="456"/>
        <end position="481"/>
    </location>
</feature>
<keyword evidence="9" id="KW-1185">Reference proteome</keyword>
<sequence>MGGIVKYSVIFTLFCAAFSPVIAQNDTSVSNIEGTNICRDTNNSCTCDINVHQPTIACKGMGLHVMYEQSDFQATFDGENLPENATIDLRFDENYLINIPRFAPMPVVFLVLRHNLISSIDDFAFAELKQLDYLDLSNNNLSGHSLKENVFKSAFNSSGGYFPSPLKHLNLSHNYIHTLNPKAFDPLTDLRTLDLSHNPIKTLSGTSSMTIASMMKLEFLGLANCGIKEMHDGMLHSLNMLSSLDLSGNLFVDVPRELQYTHVLQVLKLDKNKFEVLSEESFLDLGYLEDLSLNYNEKLIKIEQGTFGHLRNLTKLELSFCKRLEQLSDGAFQGLVEKGKEDVEWKLTQIYLNDNGLSQIDEALAPWDYVDYVDIRNNPFRCDCNLEWMVKNLMPKIEKMKTGLTNDINCAQPKAMRGRPITKLMLEPDLFSKCRDSKDELYPDEITIIESSSYRAAGITILVIGILLIVIGVSVIGFLVIKRRAIAKALVAHQEIRYERADSDDDGIGSMHSGKNRRPNAF</sequence>
<dbReference type="Proteomes" id="UP000094527">
    <property type="component" value="Unassembled WGS sequence"/>
</dbReference>
<feature type="region of interest" description="Disordered" evidence="4">
    <location>
        <begin position="503"/>
        <end position="522"/>
    </location>
</feature>
<evidence type="ECO:0000256" key="2">
    <source>
        <dbReference type="ARBA" id="ARBA00022729"/>
    </source>
</evidence>
<organism evidence="8 9">
    <name type="scientific">Orchesella cincta</name>
    <name type="common">Springtail</name>
    <name type="synonym">Podura cincta</name>
    <dbReference type="NCBI Taxonomy" id="48709"/>
    <lineage>
        <taxon>Eukaryota</taxon>
        <taxon>Metazoa</taxon>
        <taxon>Ecdysozoa</taxon>
        <taxon>Arthropoda</taxon>
        <taxon>Hexapoda</taxon>
        <taxon>Collembola</taxon>
        <taxon>Entomobryomorpha</taxon>
        <taxon>Entomobryoidea</taxon>
        <taxon>Orchesellidae</taxon>
        <taxon>Orchesellinae</taxon>
        <taxon>Orchesella</taxon>
    </lineage>
</organism>
<feature type="signal peptide" evidence="6">
    <location>
        <begin position="1"/>
        <end position="23"/>
    </location>
</feature>
<dbReference type="InterPro" id="IPR003591">
    <property type="entry name" value="Leu-rich_rpt_typical-subtyp"/>
</dbReference>
<keyword evidence="2 6" id="KW-0732">Signal</keyword>
<accession>A0A1D2MFR3</accession>
<dbReference type="SMART" id="SM00082">
    <property type="entry name" value="LRRCT"/>
    <property type="match status" value="1"/>
</dbReference>
<protein>
    <submittedName>
        <fullName evidence="8">Leucine-rich repeats and immunoglobulin-like domains protein 2</fullName>
    </submittedName>
</protein>
<dbReference type="PANTHER" id="PTHR24366">
    <property type="entry name" value="IG(IMMUNOGLOBULIN) AND LRR(LEUCINE RICH REPEAT) DOMAINS"/>
    <property type="match status" value="1"/>
</dbReference>
<keyword evidence="5" id="KW-0472">Membrane</keyword>
<dbReference type="Pfam" id="PF13855">
    <property type="entry name" value="LRR_8"/>
    <property type="match status" value="3"/>
</dbReference>
<evidence type="ECO:0000259" key="7">
    <source>
        <dbReference type="SMART" id="SM00082"/>
    </source>
</evidence>
<evidence type="ECO:0000256" key="1">
    <source>
        <dbReference type="ARBA" id="ARBA00022614"/>
    </source>
</evidence>
<keyword evidence="5" id="KW-1133">Transmembrane helix</keyword>
<feature type="chain" id="PRO_5008903947" evidence="6">
    <location>
        <begin position="24"/>
        <end position="522"/>
    </location>
</feature>
<dbReference type="PANTHER" id="PTHR24366:SF96">
    <property type="entry name" value="LEUCINE RICH REPEAT CONTAINING 53"/>
    <property type="match status" value="1"/>
</dbReference>
<dbReference type="EMBL" id="LJIJ01001431">
    <property type="protein sequence ID" value="ODM91751.1"/>
    <property type="molecule type" value="Genomic_DNA"/>
</dbReference>
<dbReference type="OMA" id="NDINCAQ"/>
<gene>
    <name evidence="8" type="ORF">Ocin01_14932</name>
</gene>
<keyword evidence="3" id="KW-0677">Repeat</keyword>
<dbReference type="SUPFAM" id="SSF52058">
    <property type="entry name" value="L domain-like"/>
    <property type="match status" value="1"/>
</dbReference>
<comment type="caution">
    <text evidence="8">The sequence shown here is derived from an EMBL/GenBank/DDBJ whole genome shotgun (WGS) entry which is preliminary data.</text>
</comment>
<evidence type="ECO:0000256" key="6">
    <source>
        <dbReference type="SAM" id="SignalP"/>
    </source>
</evidence>
<evidence type="ECO:0000313" key="8">
    <source>
        <dbReference type="EMBL" id="ODM91751.1"/>
    </source>
</evidence>
<dbReference type="PROSITE" id="PS51450">
    <property type="entry name" value="LRR"/>
    <property type="match status" value="2"/>
</dbReference>
<dbReference type="InterPro" id="IPR001611">
    <property type="entry name" value="Leu-rich_rpt"/>
</dbReference>
<dbReference type="Gene3D" id="3.80.10.10">
    <property type="entry name" value="Ribonuclease Inhibitor"/>
    <property type="match status" value="3"/>
</dbReference>
<dbReference type="InterPro" id="IPR032675">
    <property type="entry name" value="LRR_dom_sf"/>
</dbReference>
<evidence type="ECO:0000256" key="3">
    <source>
        <dbReference type="ARBA" id="ARBA00022737"/>
    </source>
</evidence>
<dbReference type="STRING" id="48709.A0A1D2MFR3"/>
<evidence type="ECO:0000313" key="9">
    <source>
        <dbReference type="Proteomes" id="UP000094527"/>
    </source>
</evidence>
<dbReference type="OrthoDB" id="72369at2759"/>
<dbReference type="AlphaFoldDB" id="A0A1D2MFR3"/>
<name>A0A1D2MFR3_ORCCI</name>
<keyword evidence="1" id="KW-0433">Leucine-rich repeat</keyword>